<dbReference type="InterPro" id="IPR013656">
    <property type="entry name" value="PAS_4"/>
</dbReference>
<dbReference type="Pfam" id="PF13188">
    <property type="entry name" value="PAS_8"/>
    <property type="match status" value="1"/>
</dbReference>
<evidence type="ECO:0000313" key="4">
    <source>
        <dbReference type="EMBL" id="PYE78557.1"/>
    </source>
</evidence>
<dbReference type="InterPro" id="IPR000700">
    <property type="entry name" value="PAS-assoc_C"/>
</dbReference>
<dbReference type="InterPro" id="IPR043128">
    <property type="entry name" value="Rev_trsase/Diguanyl_cyclase"/>
</dbReference>
<dbReference type="GO" id="GO:0003824">
    <property type="term" value="F:catalytic activity"/>
    <property type="evidence" value="ECO:0007669"/>
    <property type="project" value="UniProtKB-ARBA"/>
</dbReference>
<keyword evidence="5" id="KW-1185">Reference proteome</keyword>
<dbReference type="NCBIfam" id="TIGR00254">
    <property type="entry name" value="GGDEF"/>
    <property type="match status" value="1"/>
</dbReference>
<name>A0A318SNN3_9BURK</name>
<dbReference type="Proteomes" id="UP000247540">
    <property type="component" value="Unassembled WGS sequence"/>
</dbReference>
<dbReference type="PROSITE" id="PS50113">
    <property type="entry name" value="PAC"/>
    <property type="match status" value="1"/>
</dbReference>
<organism evidence="4 5">
    <name type="scientific">Xylophilus ampelinus</name>
    <dbReference type="NCBI Taxonomy" id="54067"/>
    <lineage>
        <taxon>Bacteria</taxon>
        <taxon>Pseudomonadati</taxon>
        <taxon>Pseudomonadota</taxon>
        <taxon>Betaproteobacteria</taxon>
        <taxon>Burkholderiales</taxon>
        <taxon>Xylophilus</taxon>
    </lineage>
</organism>
<comment type="caution">
    <text evidence="4">The sequence shown here is derived from an EMBL/GenBank/DDBJ whole genome shotgun (WGS) entry which is preliminary data.</text>
</comment>
<dbReference type="InterPro" id="IPR035965">
    <property type="entry name" value="PAS-like_dom_sf"/>
</dbReference>
<evidence type="ECO:0000313" key="5">
    <source>
        <dbReference type="Proteomes" id="UP000247540"/>
    </source>
</evidence>
<dbReference type="SMART" id="SM00267">
    <property type="entry name" value="GGDEF"/>
    <property type="match status" value="1"/>
</dbReference>
<dbReference type="RefSeq" id="WP_110465098.1">
    <property type="nucleotide sequence ID" value="NZ_JAMOFZ010000006.1"/>
</dbReference>
<dbReference type="CDD" id="cd01949">
    <property type="entry name" value="GGDEF"/>
    <property type="match status" value="1"/>
</dbReference>
<dbReference type="InterPro" id="IPR052155">
    <property type="entry name" value="Biofilm_reg_signaling"/>
</dbReference>
<evidence type="ECO:0000259" key="3">
    <source>
        <dbReference type="PROSITE" id="PS50887"/>
    </source>
</evidence>
<evidence type="ECO:0000259" key="2">
    <source>
        <dbReference type="PROSITE" id="PS50113"/>
    </source>
</evidence>
<accession>A0A318SNN3</accession>
<sequence>MAAPPPEFFQMLPSAVMVIADGRVVRVNPACLALLEAGREEQLIGCDALDFVHPLNQTRSQHRNSGLQATDLPDTPTRMRARTCRGNLRMLLICSSTIVHEDAPAVLVSAMDMTGLRDMDARLRESERSFRELFENMQDVYYRTDAQGVVLTVGPAVRRVLGQEPEDIIGRKAEAWYPTAADRDALKQAIMVRGEVSDFPGQMVRKDGRVIDISISSRALRDAQGNFAGVEGLWRDVTQRKNLERELQRMAHTDTLTGSANRRAFLQHAESCLARYRQGGTWFALMMIDIDHFKAVNDRFGHQEGDRVLVDFVQKLNSHIAGTDMLGRLGGEEFGIVLYRANEQEAMRAGRHLLRQVAELPLPHDEGCGMQWLTASIGMAGVTDADLHLSNLLERADRALYKAKREGRNRIVLG</sequence>
<gene>
    <name evidence="4" type="ORF">DFQ15_10665</name>
</gene>
<dbReference type="PROSITE" id="PS50112">
    <property type="entry name" value="PAS"/>
    <property type="match status" value="1"/>
</dbReference>
<dbReference type="NCBIfam" id="TIGR00229">
    <property type="entry name" value="sensory_box"/>
    <property type="match status" value="1"/>
</dbReference>
<dbReference type="Pfam" id="PF08448">
    <property type="entry name" value="PAS_4"/>
    <property type="match status" value="1"/>
</dbReference>
<dbReference type="FunFam" id="3.30.70.270:FF:000001">
    <property type="entry name" value="Diguanylate cyclase domain protein"/>
    <property type="match status" value="1"/>
</dbReference>
<dbReference type="CDD" id="cd00130">
    <property type="entry name" value="PAS"/>
    <property type="match status" value="2"/>
</dbReference>
<dbReference type="PROSITE" id="PS50887">
    <property type="entry name" value="GGDEF"/>
    <property type="match status" value="1"/>
</dbReference>
<dbReference type="SUPFAM" id="SSF55073">
    <property type="entry name" value="Nucleotide cyclase"/>
    <property type="match status" value="1"/>
</dbReference>
<dbReference type="Pfam" id="PF00990">
    <property type="entry name" value="GGDEF"/>
    <property type="match status" value="1"/>
</dbReference>
<feature type="domain" description="GGDEF" evidence="3">
    <location>
        <begin position="281"/>
        <end position="414"/>
    </location>
</feature>
<dbReference type="PANTHER" id="PTHR44757:SF2">
    <property type="entry name" value="BIOFILM ARCHITECTURE MAINTENANCE PROTEIN MBAA"/>
    <property type="match status" value="1"/>
</dbReference>
<dbReference type="SUPFAM" id="SSF55785">
    <property type="entry name" value="PYP-like sensor domain (PAS domain)"/>
    <property type="match status" value="2"/>
</dbReference>
<dbReference type="Gene3D" id="3.30.70.270">
    <property type="match status" value="1"/>
</dbReference>
<dbReference type="EMBL" id="QJTC01000006">
    <property type="protein sequence ID" value="PYE78557.1"/>
    <property type="molecule type" value="Genomic_DNA"/>
</dbReference>
<dbReference type="PANTHER" id="PTHR44757">
    <property type="entry name" value="DIGUANYLATE CYCLASE DGCP"/>
    <property type="match status" value="1"/>
</dbReference>
<dbReference type="AlphaFoldDB" id="A0A318SNN3"/>
<evidence type="ECO:0000259" key="1">
    <source>
        <dbReference type="PROSITE" id="PS50112"/>
    </source>
</evidence>
<dbReference type="Gene3D" id="3.30.450.20">
    <property type="entry name" value="PAS domain"/>
    <property type="match status" value="2"/>
</dbReference>
<reference evidence="4 5" key="1">
    <citation type="submission" date="2018-06" db="EMBL/GenBank/DDBJ databases">
        <title>Genomic Encyclopedia of Type Strains, Phase III (KMG-III): the genomes of soil and plant-associated and newly described type strains.</title>
        <authorList>
            <person name="Whitman W."/>
        </authorList>
    </citation>
    <scope>NUCLEOTIDE SEQUENCE [LARGE SCALE GENOMIC DNA]</scope>
    <source>
        <strain evidence="4 5">CECT 7646</strain>
    </source>
</reference>
<protein>
    <submittedName>
        <fullName evidence="4">PAS domain S-box-containing protein/diguanylate cyclase (GGDEF)-like protein</fullName>
    </submittedName>
</protein>
<feature type="domain" description="PAC" evidence="2">
    <location>
        <begin position="197"/>
        <end position="249"/>
    </location>
</feature>
<dbReference type="InterPro" id="IPR000160">
    <property type="entry name" value="GGDEF_dom"/>
</dbReference>
<dbReference type="InterPro" id="IPR029787">
    <property type="entry name" value="Nucleotide_cyclase"/>
</dbReference>
<dbReference type="InterPro" id="IPR000014">
    <property type="entry name" value="PAS"/>
</dbReference>
<proteinExistence type="predicted"/>
<feature type="domain" description="PAS" evidence="1">
    <location>
        <begin position="126"/>
        <end position="171"/>
    </location>
</feature>
<dbReference type="OrthoDB" id="9813903at2"/>
<dbReference type="SMART" id="SM00091">
    <property type="entry name" value="PAS"/>
    <property type="match status" value="2"/>
</dbReference>